<sequence length="157" mass="17356">MHRPERKAWLFPHMLFTFYLRQNSILTSSSSDSQRCTEKCGTRGVHFRLAAPYRCGSSRFYSQARSSASSCGSSEYTCDSSFARGQTGEAYMPFPPLTQLPWSLHSLASQINVNCPTGSLSADANVDQPVCPIRLIALSLVVRAMYVTVHGLSCCVF</sequence>
<dbReference type="EMBL" id="VDMD01000001">
    <property type="protein sequence ID" value="TRM69306.1"/>
    <property type="molecule type" value="Genomic_DNA"/>
</dbReference>
<evidence type="ECO:0000313" key="2">
    <source>
        <dbReference type="Proteomes" id="UP000320762"/>
    </source>
</evidence>
<organism evidence="1 2">
    <name type="scientific">Schizophyllum amplum</name>
    <dbReference type="NCBI Taxonomy" id="97359"/>
    <lineage>
        <taxon>Eukaryota</taxon>
        <taxon>Fungi</taxon>
        <taxon>Dikarya</taxon>
        <taxon>Basidiomycota</taxon>
        <taxon>Agaricomycotina</taxon>
        <taxon>Agaricomycetes</taxon>
        <taxon>Agaricomycetidae</taxon>
        <taxon>Agaricales</taxon>
        <taxon>Schizophyllaceae</taxon>
        <taxon>Schizophyllum</taxon>
    </lineage>
</organism>
<comment type="caution">
    <text evidence="1">The sequence shown here is derived from an EMBL/GenBank/DDBJ whole genome shotgun (WGS) entry which is preliminary data.</text>
</comment>
<name>A0A550CWY5_9AGAR</name>
<reference evidence="1 2" key="1">
    <citation type="journal article" date="2019" name="New Phytol.">
        <title>Comparative genomics reveals unique wood-decay strategies and fruiting body development in the Schizophyllaceae.</title>
        <authorList>
            <person name="Almasi E."/>
            <person name="Sahu N."/>
            <person name="Krizsan K."/>
            <person name="Balint B."/>
            <person name="Kovacs G.M."/>
            <person name="Kiss B."/>
            <person name="Cseklye J."/>
            <person name="Drula E."/>
            <person name="Henrissat B."/>
            <person name="Nagy I."/>
            <person name="Chovatia M."/>
            <person name="Adam C."/>
            <person name="LaButti K."/>
            <person name="Lipzen A."/>
            <person name="Riley R."/>
            <person name="Grigoriev I.V."/>
            <person name="Nagy L.G."/>
        </authorList>
    </citation>
    <scope>NUCLEOTIDE SEQUENCE [LARGE SCALE GENOMIC DNA]</scope>
    <source>
        <strain evidence="1 2">NL-1724</strain>
    </source>
</reference>
<dbReference type="AlphaFoldDB" id="A0A550CWY5"/>
<proteinExistence type="predicted"/>
<dbReference type="Proteomes" id="UP000320762">
    <property type="component" value="Unassembled WGS sequence"/>
</dbReference>
<protein>
    <submittedName>
        <fullName evidence="1">Uncharacterized protein</fullName>
    </submittedName>
</protein>
<gene>
    <name evidence="1" type="ORF">BD626DRAFT_473616</name>
</gene>
<keyword evidence="2" id="KW-1185">Reference proteome</keyword>
<evidence type="ECO:0000313" key="1">
    <source>
        <dbReference type="EMBL" id="TRM69306.1"/>
    </source>
</evidence>
<accession>A0A550CWY5</accession>